<dbReference type="Proteomes" id="UP000266016">
    <property type="component" value="Unassembled WGS sequence"/>
</dbReference>
<evidence type="ECO:0000313" key="2">
    <source>
        <dbReference type="EMBL" id="RID81559.1"/>
    </source>
</evidence>
<organism evidence="2 3">
    <name type="scientific">Peribacillus asahii</name>
    <dbReference type="NCBI Taxonomy" id="228899"/>
    <lineage>
        <taxon>Bacteria</taxon>
        <taxon>Bacillati</taxon>
        <taxon>Bacillota</taxon>
        <taxon>Bacilli</taxon>
        <taxon>Bacillales</taxon>
        <taxon>Bacillaceae</taxon>
        <taxon>Peribacillus</taxon>
    </lineage>
</organism>
<keyword evidence="1" id="KW-0472">Membrane</keyword>
<name>A0A398AV03_9BACI</name>
<proteinExistence type="predicted"/>
<evidence type="ECO:0000256" key="1">
    <source>
        <dbReference type="SAM" id="Phobius"/>
    </source>
</evidence>
<comment type="caution">
    <text evidence="2">The sequence shown here is derived from an EMBL/GenBank/DDBJ whole genome shotgun (WGS) entry which is preliminary data.</text>
</comment>
<reference evidence="2 3" key="1">
    <citation type="submission" date="2018-08" db="EMBL/GenBank/DDBJ databases">
        <title>Bacillus jemisoniae sp. nov., Bacillus chryseoplanitiae sp. nov., Bacillus resnikiae sp. nov., and Bacillus frankliniae sp. nov., isolated from Viking spacecraft and associated surfaces.</title>
        <authorList>
            <person name="Seuylemezian A."/>
            <person name="Vaishampayan P."/>
        </authorList>
    </citation>
    <scope>NUCLEOTIDE SEQUENCE [LARGE SCALE GENOMIC DNA]</scope>
    <source>
        <strain evidence="2 3">MA001</strain>
    </source>
</reference>
<feature type="transmembrane region" description="Helical" evidence="1">
    <location>
        <begin position="30"/>
        <end position="52"/>
    </location>
</feature>
<accession>A0A398AV03</accession>
<dbReference type="AlphaFoldDB" id="A0A398AV03"/>
<sequence length="96" mass="10579">MRYFLIGVLLSVIGVLVSLAVWGIDKAYFISGGIGLFFIGISMVVSGSMVSGDQMRANFATESAEDRRNRNSVTFRTALIGIPNLVIAFLIYFFFK</sequence>
<dbReference type="EMBL" id="QWVS01000065">
    <property type="protein sequence ID" value="RID81559.1"/>
    <property type="molecule type" value="Genomic_DNA"/>
</dbReference>
<feature type="transmembrane region" description="Helical" evidence="1">
    <location>
        <begin position="73"/>
        <end position="95"/>
    </location>
</feature>
<dbReference type="Pfam" id="PF17247">
    <property type="entry name" value="DUF5316"/>
    <property type="match status" value="1"/>
</dbReference>
<gene>
    <name evidence="2" type="ORF">D1953_20440</name>
</gene>
<keyword evidence="1" id="KW-1133">Transmembrane helix</keyword>
<protein>
    <recommendedName>
        <fullName evidence="4">DUF5316 domain-containing protein</fullName>
    </recommendedName>
</protein>
<dbReference type="InterPro" id="IPR035167">
    <property type="entry name" value="DUF5316"/>
</dbReference>
<keyword evidence="1" id="KW-0812">Transmembrane</keyword>
<evidence type="ECO:0008006" key="4">
    <source>
        <dbReference type="Google" id="ProtNLM"/>
    </source>
</evidence>
<keyword evidence="3" id="KW-1185">Reference proteome</keyword>
<dbReference type="RefSeq" id="WP_119118998.1">
    <property type="nucleotide sequence ID" value="NZ_QWVS01000065.1"/>
</dbReference>
<evidence type="ECO:0000313" key="3">
    <source>
        <dbReference type="Proteomes" id="UP000266016"/>
    </source>
</evidence>